<dbReference type="OrthoDB" id="9807064at2"/>
<keyword evidence="4" id="KW-1185">Reference proteome</keyword>
<evidence type="ECO:0000313" key="3">
    <source>
        <dbReference type="EMBL" id="PTX63471.1"/>
    </source>
</evidence>
<dbReference type="CDD" id="cd16442">
    <property type="entry name" value="BPL"/>
    <property type="match status" value="1"/>
</dbReference>
<evidence type="ECO:0000313" key="4">
    <source>
        <dbReference type="Proteomes" id="UP000244090"/>
    </source>
</evidence>
<sequence>MKIIKLDAIDSTNSYVRQLSLHEKLVDFTIVTAAAQTSGRGQMGTTWNTEKGKNLTFSVFKKVSCLENEEQFYISMATSLAIYNALKHFQIPKLAIKWPNDILAENKKICGILIENVIQNSKMTAAIIGIGLNVNQTDFDTLLNASSLKKITGIHYDLDEVLFQVAAQLEKYARLITERSLEQLKMEYELLLFRKDKPSTFEDTDGNLFMGFIQGVADDGKLHVLLEDEIVKAFDLKEIKLKY</sequence>
<keyword evidence="1 3" id="KW-0436">Ligase</keyword>
<dbReference type="Gene3D" id="3.30.930.10">
    <property type="entry name" value="Bira Bifunctional Protein, Domain 2"/>
    <property type="match status" value="1"/>
</dbReference>
<organism evidence="3 4">
    <name type="scientific">Kordia periserrulae</name>
    <dbReference type="NCBI Taxonomy" id="701523"/>
    <lineage>
        <taxon>Bacteria</taxon>
        <taxon>Pseudomonadati</taxon>
        <taxon>Bacteroidota</taxon>
        <taxon>Flavobacteriia</taxon>
        <taxon>Flavobacteriales</taxon>
        <taxon>Flavobacteriaceae</taxon>
        <taxon>Kordia</taxon>
    </lineage>
</organism>
<dbReference type="InterPro" id="IPR004143">
    <property type="entry name" value="BPL_LPL_catalytic"/>
</dbReference>
<dbReference type="GO" id="GO:0004077">
    <property type="term" value="F:biotin--[biotin carboxyl-carrier protein] ligase activity"/>
    <property type="evidence" value="ECO:0007669"/>
    <property type="project" value="InterPro"/>
</dbReference>
<accession>A0A2T6C578</accession>
<protein>
    <submittedName>
        <fullName evidence="3">BirA family biotin operon repressor/biotin-[acetyl-CoA-carboxylase] ligase</fullName>
    </submittedName>
</protein>
<name>A0A2T6C578_9FLAO</name>
<dbReference type="EMBL" id="QBKT01000001">
    <property type="protein sequence ID" value="PTX63471.1"/>
    <property type="molecule type" value="Genomic_DNA"/>
</dbReference>
<dbReference type="AlphaFoldDB" id="A0A2T6C578"/>
<comment type="caution">
    <text evidence="3">The sequence shown here is derived from an EMBL/GenBank/DDBJ whole genome shotgun (WGS) entry which is preliminary data.</text>
</comment>
<dbReference type="RefSeq" id="WP_108112876.1">
    <property type="nucleotide sequence ID" value="NZ_QBKT01000001.1"/>
</dbReference>
<evidence type="ECO:0000256" key="1">
    <source>
        <dbReference type="ARBA" id="ARBA00022598"/>
    </source>
</evidence>
<feature type="domain" description="BPL/LPL catalytic" evidence="2">
    <location>
        <begin position="1"/>
        <end position="177"/>
    </location>
</feature>
<dbReference type="PROSITE" id="PS51733">
    <property type="entry name" value="BPL_LPL_CATALYTIC"/>
    <property type="match status" value="1"/>
</dbReference>
<dbReference type="PANTHER" id="PTHR12835:SF5">
    <property type="entry name" value="BIOTIN--PROTEIN LIGASE"/>
    <property type="match status" value="1"/>
</dbReference>
<dbReference type="SUPFAM" id="SSF55681">
    <property type="entry name" value="Class II aaRS and biotin synthetases"/>
    <property type="match status" value="1"/>
</dbReference>
<evidence type="ECO:0000259" key="2">
    <source>
        <dbReference type="PROSITE" id="PS51733"/>
    </source>
</evidence>
<dbReference type="GO" id="GO:0005737">
    <property type="term" value="C:cytoplasm"/>
    <property type="evidence" value="ECO:0007669"/>
    <property type="project" value="TreeGrafter"/>
</dbReference>
<dbReference type="Proteomes" id="UP000244090">
    <property type="component" value="Unassembled WGS sequence"/>
</dbReference>
<dbReference type="PANTHER" id="PTHR12835">
    <property type="entry name" value="BIOTIN PROTEIN LIGASE"/>
    <property type="match status" value="1"/>
</dbReference>
<dbReference type="Pfam" id="PF03099">
    <property type="entry name" value="BPL_LplA_LipB"/>
    <property type="match status" value="1"/>
</dbReference>
<gene>
    <name evidence="3" type="ORF">C8N46_10171</name>
</gene>
<dbReference type="NCBIfam" id="TIGR00121">
    <property type="entry name" value="birA_ligase"/>
    <property type="match status" value="1"/>
</dbReference>
<proteinExistence type="predicted"/>
<dbReference type="InterPro" id="IPR045864">
    <property type="entry name" value="aa-tRNA-synth_II/BPL/LPL"/>
</dbReference>
<reference evidence="3 4" key="1">
    <citation type="submission" date="2018-04" db="EMBL/GenBank/DDBJ databases">
        <title>Genomic Encyclopedia of Archaeal and Bacterial Type Strains, Phase II (KMG-II): from individual species to whole genera.</title>
        <authorList>
            <person name="Goeker M."/>
        </authorList>
    </citation>
    <scope>NUCLEOTIDE SEQUENCE [LARGE SCALE GENOMIC DNA]</scope>
    <source>
        <strain evidence="3 4">DSM 25731</strain>
    </source>
</reference>
<dbReference type="InterPro" id="IPR004408">
    <property type="entry name" value="Biotin_CoA_COase_ligase"/>
</dbReference>